<dbReference type="GO" id="GO:0004252">
    <property type="term" value="F:serine-type endopeptidase activity"/>
    <property type="evidence" value="ECO:0007669"/>
    <property type="project" value="InterPro"/>
</dbReference>
<dbReference type="InterPro" id="IPR001254">
    <property type="entry name" value="Trypsin_dom"/>
</dbReference>
<dbReference type="PANTHER" id="PTHR24276">
    <property type="entry name" value="POLYSERASE-RELATED"/>
    <property type="match status" value="1"/>
</dbReference>
<comment type="similarity">
    <text evidence="1">Belongs to the peptidase S1 family.</text>
</comment>
<dbReference type="InterPro" id="IPR001314">
    <property type="entry name" value="Peptidase_S1A"/>
</dbReference>
<gene>
    <name evidence="8" type="ORF">EVAR_87225_1</name>
</gene>
<keyword evidence="6" id="KW-0732">Signal</keyword>
<dbReference type="GO" id="GO:0006508">
    <property type="term" value="P:proteolysis"/>
    <property type="evidence" value="ECO:0007669"/>
    <property type="project" value="UniProtKB-KW"/>
</dbReference>
<reference evidence="8 9" key="1">
    <citation type="journal article" date="2019" name="Commun. Biol.">
        <title>The bagworm genome reveals a unique fibroin gene that provides high tensile strength.</title>
        <authorList>
            <person name="Kono N."/>
            <person name="Nakamura H."/>
            <person name="Ohtoshi R."/>
            <person name="Tomita M."/>
            <person name="Numata K."/>
            <person name="Arakawa K."/>
        </authorList>
    </citation>
    <scope>NUCLEOTIDE SEQUENCE [LARGE SCALE GENOMIC DNA]</scope>
</reference>
<evidence type="ECO:0000313" key="9">
    <source>
        <dbReference type="Proteomes" id="UP000299102"/>
    </source>
</evidence>
<keyword evidence="9" id="KW-1185">Reference proteome</keyword>
<dbReference type="PANTHER" id="PTHR24276:SF91">
    <property type="entry name" value="AT26814P-RELATED"/>
    <property type="match status" value="1"/>
</dbReference>
<evidence type="ECO:0000259" key="7">
    <source>
        <dbReference type="PROSITE" id="PS50240"/>
    </source>
</evidence>
<dbReference type="Gene3D" id="2.40.10.10">
    <property type="entry name" value="Trypsin-like serine proteases"/>
    <property type="match status" value="1"/>
</dbReference>
<feature type="domain" description="Peptidase S1" evidence="7">
    <location>
        <begin position="60"/>
        <end position="170"/>
    </location>
</feature>
<evidence type="ECO:0000256" key="1">
    <source>
        <dbReference type="ARBA" id="ARBA00007664"/>
    </source>
</evidence>
<feature type="chain" id="PRO_5020025415" evidence="6">
    <location>
        <begin position="20"/>
        <end position="170"/>
    </location>
</feature>
<proteinExistence type="inferred from homology"/>
<sequence>MVRLAYLVVLACLTAVVDLQDAPTQDDRCCTEELEADTENNVQENEIELEAVCPELSGQIIGGRPSSVRRHPYQVSMVINRQSFCGGFIISRDYVITAAHCVQNTAPSGIRLRVGSTRRDAGGRIVAVSNVTVHPQYGRPRFDNDVAVLRLARPLVLSAAVRPARLPLPN</sequence>
<dbReference type="PROSITE" id="PS50240">
    <property type="entry name" value="TRYPSIN_DOM"/>
    <property type="match status" value="1"/>
</dbReference>
<accession>A0A4C1ZMK0</accession>
<dbReference type="InterPro" id="IPR018114">
    <property type="entry name" value="TRYPSIN_HIS"/>
</dbReference>
<keyword evidence="3" id="KW-0378">Hydrolase</keyword>
<dbReference type="PROSITE" id="PS00134">
    <property type="entry name" value="TRYPSIN_HIS"/>
    <property type="match status" value="1"/>
</dbReference>
<dbReference type="InterPro" id="IPR043504">
    <property type="entry name" value="Peptidase_S1_PA_chymotrypsin"/>
</dbReference>
<evidence type="ECO:0000256" key="5">
    <source>
        <dbReference type="ARBA" id="ARBA00023157"/>
    </source>
</evidence>
<keyword evidence="4" id="KW-0720">Serine protease</keyword>
<keyword evidence="2" id="KW-0645">Protease</keyword>
<feature type="signal peptide" evidence="6">
    <location>
        <begin position="1"/>
        <end position="19"/>
    </location>
</feature>
<evidence type="ECO:0000313" key="8">
    <source>
        <dbReference type="EMBL" id="GBP90121.1"/>
    </source>
</evidence>
<dbReference type="FunFam" id="2.40.10.10:FF:000073">
    <property type="entry name" value="Trypsin alpha"/>
    <property type="match status" value="1"/>
</dbReference>
<dbReference type="InterPro" id="IPR050430">
    <property type="entry name" value="Peptidase_S1"/>
</dbReference>
<dbReference type="AlphaFoldDB" id="A0A4C1ZMK0"/>
<protein>
    <submittedName>
        <fullName evidence="8">Trypsin</fullName>
    </submittedName>
</protein>
<evidence type="ECO:0000256" key="2">
    <source>
        <dbReference type="ARBA" id="ARBA00022670"/>
    </source>
</evidence>
<dbReference type="CDD" id="cd00190">
    <property type="entry name" value="Tryp_SPc"/>
    <property type="match status" value="1"/>
</dbReference>
<dbReference type="STRING" id="151549.A0A4C1ZMK0"/>
<dbReference type="SMART" id="SM00020">
    <property type="entry name" value="Tryp_SPc"/>
    <property type="match status" value="1"/>
</dbReference>
<keyword evidence="5" id="KW-1015">Disulfide bond</keyword>
<comment type="caution">
    <text evidence="8">The sequence shown here is derived from an EMBL/GenBank/DDBJ whole genome shotgun (WGS) entry which is preliminary data.</text>
</comment>
<dbReference type="InterPro" id="IPR009003">
    <property type="entry name" value="Peptidase_S1_PA"/>
</dbReference>
<dbReference type="OrthoDB" id="546450at2759"/>
<evidence type="ECO:0000256" key="4">
    <source>
        <dbReference type="ARBA" id="ARBA00022825"/>
    </source>
</evidence>
<dbReference type="Proteomes" id="UP000299102">
    <property type="component" value="Unassembled WGS sequence"/>
</dbReference>
<evidence type="ECO:0000256" key="3">
    <source>
        <dbReference type="ARBA" id="ARBA00022801"/>
    </source>
</evidence>
<dbReference type="SUPFAM" id="SSF50494">
    <property type="entry name" value="Trypsin-like serine proteases"/>
    <property type="match status" value="1"/>
</dbReference>
<dbReference type="PRINTS" id="PR00722">
    <property type="entry name" value="CHYMOTRYPSIN"/>
</dbReference>
<dbReference type="Pfam" id="PF00089">
    <property type="entry name" value="Trypsin"/>
    <property type="match status" value="1"/>
</dbReference>
<dbReference type="EMBL" id="BGZK01002059">
    <property type="protein sequence ID" value="GBP90121.1"/>
    <property type="molecule type" value="Genomic_DNA"/>
</dbReference>
<name>A0A4C1ZMK0_EUMVA</name>
<organism evidence="8 9">
    <name type="scientific">Eumeta variegata</name>
    <name type="common">Bagworm moth</name>
    <name type="synonym">Eumeta japonica</name>
    <dbReference type="NCBI Taxonomy" id="151549"/>
    <lineage>
        <taxon>Eukaryota</taxon>
        <taxon>Metazoa</taxon>
        <taxon>Ecdysozoa</taxon>
        <taxon>Arthropoda</taxon>
        <taxon>Hexapoda</taxon>
        <taxon>Insecta</taxon>
        <taxon>Pterygota</taxon>
        <taxon>Neoptera</taxon>
        <taxon>Endopterygota</taxon>
        <taxon>Lepidoptera</taxon>
        <taxon>Glossata</taxon>
        <taxon>Ditrysia</taxon>
        <taxon>Tineoidea</taxon>
        <taxon>Psychidae</taxon>
        <taxon>Oiketicinae</taxon>
        <taxon>Eumeta</taxon>
    </lineage>
</organism>
<evidence type="ECO:0000256" key="6">
    <source>
        <dbReference type="SAM" id="SignalP"/>
    </source>
</evidence>